<evidence type="ECO:0000313" key="4">
    <source>
        <dbReference type="EMBL" id="GGE46909.1"/>
    </source>
</evidence>
<dbReference type="Proteomes" id="UP000612855">
    <property type="component" value="Unassembled WGS sequence"/>
</dbReference>
<proteinExistence type="inferred from homology"/>
<dbReference type="InterPro" id="IPR005814">
    <property type="entry name" value="Aminotrans_3"/>
</dbReference>
<dbReference type="Gene3D" id="3.90.1150.10">
    <property type="entry name" value="Aspartate Aminotransferase, domain 1"/>
    <property type="match status" value="1"/>
</dbReference>
<keyword evidence="5" id="KW-1185">Reference proteome</keyword>
<dbReference type="GO" id="GO:0008483">
    <property type="term" value="F:transaminase activity"/>
    <property type="evidence" value="ECO:0007669"/>
    <property type="project" value="InterPro"/>
</dbReference>
<comment type="caution">
    <text evidence="4">The sequence shown here is derived from an EMBL/GenBank/DDBJ whole genome shotgun (WGS) entry which is preliminary data.</text>
</comment>
<accession>A0A917EII7</accession>
<dbReference type="Gene3D" id="3.40.640.10">
    <property type="entry name" value="Type I PLP-dependent aspartate aminotransferase-like (Major domain)"/>
    <property type="match status" value="1"/>
</dbReference>
<dbReference type="EMBL" id="BMFJ01000002">
    <property type="protein sequence ID" value="GGE46909.1"/>
    <property type="molecule type" value="Genomic_DNA"/>
</dbReference>
<dbReference type="PANTHER" id="PTHR43713">
    <property type="entry name" value="GLUTAMATE-1-SEMIALDEHYDE 2,1-AMINOMUTASE"/>
    <property type="match status" value="1"/>
</dbReference>
<dbReference type="InterPro" id="IPR015421">
    <property type="entry name" value="PyrdxlP-dep_Trfase_major"/>
</dbReference>
<dbReference type="InterPro" id="IPR015422">
    <property type="entry name" value="PyrdxlP-dep_Trfase_small"/>
</dbReference>
<name>A0A917EII7_9RHOB</name>
<reference evidence="5" key="1">
    <citation type="journal article" date="2019" name="Int. J. Syst. Evol. Microbiol.">
        <title>The Global Catalogue of Microorganisms (GCM) 10K type strain sequencing project: providing services to taxonomists for standard genome sequencing and annotation.</title>
        <authorList>
            <consortium name="The Broad Institute Genomics Platform"/>
            <consortium name="The Broad Institute Genome Sequencing Center for Infectious Disease"/>
            <person name="Wu L."/>
            <person name="Ma J."/>
        </authorList>
    </citation>
    <scope>NUCLEOTIDE SEQUENCE [LARGE SCALE GENOMIC DNA]</scope>
    <source>
        <strain evidence="5">CGMCC 1.12664</strain>
    </source>
</reference>
<evidence type="ECO:0000313" key="5">
    <source>
        <dbReference type="Proteomes" id="UP000612855"/>
    </source>
</evidence>
<comment type="similarity">
    <text evidence="3">Belongs to the class-III pyridoxal-phosphate-dependent aminotransferase family.</text>
</comment>
<sequence>MDLPNSSTETALRDAIQRFTEKNPKSLAQHRTASAVLPGGNTRTVLYHEPFPMALSGGEGCYVTSLDGVRYLDGLGEYTAGLFGHSDPVIRAAIDTALDGGLVLGGHTRPEAGLAALLCDRFPAMDLVRFTNSGTEANLLAVGLARTLTGRSKVMVTSGGYHGSMMLFAAPNPLNVPFPYVFMTYNDLDSAKATAAEAGDDLACILVEPMMGSGGCIAGDPDFLRGLRDLADRTGALLIFDEVMTSRLSPGGLQLTHGITPDLMTIGKYIGGGLTFGGFGGRGDLMRRFDPAAPDALLHAGTFNNNTLTMSAGLAAMSQVYTPDVIAAHNARGDRLRDRLNAICSDAGAAFQFTGIGSMMTAHPTAAPIRTYSDTLSADPRLRALFFFDMVDSGVWLARRGMINLSLPMGDAEHDRIAEAVESFVTLRAPLLT</sequence>
<comment type="cofactor">
    <cofactor evidence="1">
        <name>pyridoxal 5'-phosphate</name>
        <dbReference type="ChEBI" id="CHEBI:597326"/>
    </cofactor>
</comment>
<dbReference type="AlphaFoldDB" id="A0A917EII7"/>
<protein>
    <submittedName>
        <fullName evidence="4">Glutamate-1-semialdehyde 2,1-aminomutase</fullName>
    </submittedName>
</protein>
<evidence type="ECO:0000256" key="1">
    <source>
        <dbReference type="ARBA" id="ARBA00001933"/>
    </source>
</evidence>
<dbReference type="Pfam" id="PF00202">
    <property type="entry name" value="Aminotran_3"/>
    <property type="match status" value="1"/>
</dbReference>
<dbReference type="InterPro" id="IPR015424">
    <property type="entry name" value="PyrdxlP-dep_Trfase"/>
</dbReference>
<keyword evidence="2 3" id="KW-0663">Pyridoxal phosphate</keyword>
<dbReference type="SUPFAM" id="SSF53383">
    <property type="entry name" value="PLP-dependent transferases"/>
    <property type="match status" value="1"/>
</dbReference>
<organism evidence="4 5">
    <name type="scientific">Primorskyibacter flagellatus</name>
    <dbReference type="NCBI Taxonomy" id="1387277"/>
    <lineage>
        <taxon>Bacteria</taxon>
        <taxon>Pseudomonadati</taxon>
        <taxon>Pseudomonadota</taxon>
        <taxon>Alphaproteobacteria</taxon>
        <taxon>Rhodobacterales</taxon>
        <taxon>Roseobacteraceae</taxon>
        <taxon>Primorskyibacter</taxon>
    </lineage>
</organism>
<gene>
    <name evidence="4" type="primary">hemL</name>
    <name evidence="4" type="ORF">GCM10011360_37680</name>
</gene>
<dbReference type="PANTHER" id="PTHR43713:SF3">
    <property type="entry name" value="GLUTAMATE-1-SEMIALDEHYDE 2,1-AMINOMUTASE 1, CHLOROPLASTIC-RELATED"/>
    <property type="match status" value="1"/>
</dbReference>
<evidence type="ECO:0000256" key="3">
    <source>
        <dbReference type="RuleBase" id="RU003560"/>
    </source>
</evidence>
<dbReference type="GO" id="GO:0030170">
    <property type="term" value="F:pyridoxal phosphate binding"/>
    <property type="evidence" value="ECO:0007669"/>
    <property type="project" value="InterPro"/>
</dbReference>
<dbReference type="RefSeq" id="WP_188479363.1">
    <property type="nucleotide sequence ID" value="NZ_BMFJ01000002.1"/>
</dbReference>
<evidence type="ECO:0000256" key="2">
    <source>
        <dbReference type="ARBA" id="ARBA00022898"/>
    </source>
</evidence>